<reference evidence="1 2" key="1">
    <citation type="submission" date="2018-10" db="EMBL/GenBank/DDBJ databases">
        <title>Bacillus Keqinensis sp. nov., a moderately halophilic bacterium isolated from a saline-alkaline lake.</title>
        <authorList>
            <person name="Wang H."/>
        </authorList>
    </citation>
    <scope>NUCLEOTIDE SEQUENCE [LARGE SCALE GENOMIC DNA]</scope>
    <source>
        <strain evidence="1 2">KQ-3</strain>
    </source>
</reference>
<dbReference type="AlphaFoldDB" id="A0A3M7U004"/>
<name>A0A3M7U004_9BACI</name>
<organism evidence="1 2">
    <name type="scientific">Alteribacter keqinensis</name>
    <dbReference type="NCBI Taxonomy" id="2483800"/>
    <lineage>
        <taxon>Bacteria</taxon>
        <taxon>Bacillati</taxon>
        <taxon>Bacillota</taxon>
        <taxon>Bacilli</taxon>
        <taxon>Bacillales</taxon>
        <taxon>Bacillaceae</taxon>
        <taxon>Alteribacter</taxon>
    </lineage>
</organism>
<dbReference type="EMBL" id="RHIB01000001">
    <property type="protein sequence ID" value="RNA70472.1"/>
    <property type="molecule type" value="Genomic_DNA"/>
</dbReference>
<gene>
    <name evidence="1" type="ORF">EBO34_11280</name>
</gene>
<accession>A0A3M7U004</accession>
<evidence type="ECO:0000313" key="1">
    <source>
        <dbReference type="EMBL" id="RNA70472.1"/>
    </source>
</evidence>
<evidence type="ECO:0000313" key="2">
    <source>
        <dbReference type="Proteomes" id="UP000278746"/>
    </source>
</evidence>
<dbReference type="Proteomes" id="UP000278746">
    <property type="component" value="Unassembled WGS sequence"/>
</dbReference>
<comment type="caution">
    <text evidence="1">The sequence shown here is derived from an EMBL/GenBank/DDBJ whole genome shotgun (WGS) entry which is preliminary data.</text>
</comment>
<protein>
    <submittedName>
        <fullName evidence="1">Uncharacterized protein</fullName>
    </submittedName>
</protein>
<sequence>MSFPSRQLVFVWLFLYKLLPERVRRFFLLRKQHQPTKLKKSGWDIKKVFSRESQQCANIAEYISGAVCLHCMLFVQIFVD</sequence>
<keyword evidence="2" id="KW-1185">Reference proteome</keyword>
<proteinExistence type="predicted"/>